<proteinExistence type="predicted"/>
<dbReference type="EMBL" id="JBEUSY010000486">
    <property type="protein sequence ID" value="KAL1229673.1"/>
    <property type="molecule type" value="Genomic_DNA"/>
</dbReference>
<keyword evidence="1" id="KW-0732">Signal</keyword>
<accession>A0ABR3K4Q2</accession>
<sequence>MLVIILIARWHLTAVDGKAILLLSHVCHFQRAAPASSGKVRRRGNDYPSLCCSFRMDERCLVYWSIKSRRKISNLLRTQEALIRDVRRSKKILTQKSWTTRLRFDCFQFSPAEASSDVISFVY</sequence>
<evidence type="ECO:0000313" key="3">
    <source>
        <dbReference type="Proteomes" id="UP001558632"/>
    </source>
</evidence>
<reference evidence="2 3" key="1">
    <citation type="submission" date="2024-07" db="EMBL/GenBank/DDBJ databases">
        <title>Enhanced genomic and transcriptomic resources for Trichinella pseudospiralis and T. spiralis underpin the discovery of pronounced molecular differences between stages and species.</title>
        <authorList>
            <person name="Pasi K.K."/>
            <person name="La Rosa G."/>
            <person name="Gomez-Morales M.A."/>
            <person name="Tosini F."/>
            <person name="Sumanam S."/>
            <person name="Young N.D."/>
            <person name="Chang B.C."/>
            <person name="Robin G.B."/>
        </authorList>
    </citation>
    <scope>NUCLEOTIDE SEQUENCE [LARGE SCALE GENOMIC DNA]</scope>
    <source>
        <strain evidence="2">ISS534</strain>
    </source>
</reference>
<dbReference type="Proteomes" id="UP001558632">
    <property type="component" value="Unassembled WGS sequence"/>
</dbReference>
<name>A0ABR3K4Q2_TRISP</name>
<gene>
    <name evidence="2" type="ORF">TSPI_10863</name>
</gene>
<evidence type="ECO:0000313" key="2">
    <source>
        <dbReference type="EMBL" id="KAL1229673.1"/>
    </source>
</evidence>
<comment type="caution">
    <text evidence="2">The sequence shown here is derived from an EMBL/GenBank/DDBJ whole genome shotgun (WGS) entry which is preliminary data.</text>
</comment>
<feature type="signal peptide" evidence="1">
    <location>
        <begin position="1"/>
        <end position="17"/>
    </location>
</feature>
<keyword evidence="3" id="KW-1185">Reference proteome</keyword>
<feature type="chain" id="PRO_5046775151" evidence="1">
    <location>
        <begin position="18"/>
        <end position="123"/>
    </location>
</feature>
<protein>
    <submittedName>
        <fullName evidence="2">NAD(P)H-quinone oxidoreductase subunit</fullName>
    </submittedName>
</protein>
<evidence type="ECO:0000256" key="1">
    <source>
        <dbReference type="SAM" id="SignalP"/>
    </source>
</evidence>
<organism evidence="2 3">
    <name type="scientific">Trichinella spiralis</name>
    <name type="common">Trichina worm</name>
    <dbReference type="NCBI Taxonomy" id="6334"/>
    <lineage>
        <taxon>Eukaryota</taxon>
        <taxon>Metazoa</taxon>
        <taxon>Ecdysozoa</taxon>
        <taxon>Nematoda</taxon>
        <taxon>Enoplea</taxon>
        <taxon>Dorylaimia</taxon>
        <taxon>Trichinellida</taxon>
        <taxon>Trichinellidae</taxon>
        <taxon>Trichinella</taxon>
    </lineage>
</organism>